<protein>
    <submittedName>
        <fullName evidence="1">Uncharacterized protein</fullName>
    </submittedName>
</protein>
<proteinExistence type="predicted"/>
<dbReference type="AlphaFoldDB" id="A0A9R0S5M0"/>
<dbReference type="Gramene" id="TRITD4Av1G032170.1">
    <property type="protein sequence ID" value="TRITD4Av1G032170.1"/>
    <property type="gene ID" value="TRITD4Av1G032170"/>
</dbReference>
<dbReference type="Proteomes" id="UP000324705">
    <property type="component" value="Chromosome 4A"/>
</dbReference>
<evidence type="ECO:0000313" key="2">
    <source>
        <dbReference type="Proteomes" id="UP000324705"/>
    </source>
</evidence>
<organism evidence="1 2">
    <name type="scientific">Triticum turgidum subsp. durum</name>
    <name type="common">Durum wheat</name>
    <name type="synonym">Triticum durum</name>
    <dbReference type="NCBI Taxonomy" id="4567"/>
    <lineage>
        <taxon>Eukaryota</taxon>
        <taxon>Viridiplantae</taxon>
        <taxon>Streptophyta</taxon>
        <taxon>Embryophyta</taxon>
        <taxon>Tracheophyta</taxon>
        <taxon>Spermatophyta</taxon>
        <taxon>Magnoliopsida</taxon>
        <taxon>Liliopsida</taxon>
        <taxon>Poales</taxon>
        <taxon>Poaceae</taxon>
        <taxon>BOP clade</taxon>
        <taxon>Pooideae</taxon>
        <taxon>Triticodae</taxon>
        <taxon>Triticeae</taxon>
        <taxon>Triticinae</taxon>
        <taxon>Triticum</taxon>
    </lineage>
</organism>
<dbReference type="EMBL" id="LT934117">
    <property type="protein sequence ID" value="VAH88738.1"/>
    <property type="molecule type" value="Genomic_DNA"/>
</dbReference>
<evidence type="ECO:0000313" key="1">
    <source>
        <dbReference type="EMBL" id="VAH88738.1"/>
    </source>
</evidence>
<accession>A0A9R0S5M0</accession>
<keyword evidence="2" id="KW-1185">Reference proteome</keyword>
<gene>
    <name evidence="1" type="ORF">TRITD_4Av1G032170</name>
</gene>
<reference evidence="1 2" key="1">
    <citation type="submission" date="2017-09" db="EMBL/GenBank/DDBJ databases">
        <authorList>
            <consortium name="International Durum Wheat Genome Sequencing Consortium (IDWGSC)"/>
            <person name="Milanesi L."/>
        </authorList>
    </citation>
    <scope>NUCLEOTIDE SEQUENCE [LARGE SCALE GENOMIC DNA]</scope>
    <source>
        <strain evidence="2">cv. Svevo</strain>
    </source>
</reference>
<sequence>MLVNVNGGQSAKNIKSCAHTVQLALCSYVLLQHSPAMATEYNMWRLEFVYLQRIRPILTGLYSIQRPKCTQQCATARNSWHGGVPARTRAQDR</sequence>
<name>A0A9R0S5M0_TRITD</name>